<reference evidence="1 2" key="1">
    <citation type="journal article" date="2014" name="Genome Biol. Evol.">
        <title>The secreted proteins of Achlya hypogyna and Thraustotheca clavata identify the ancestral oomycete secretome and reveal gene acquisitions by horizontal gene transfer.</title>
        <authorList>
            <person name="Misner I."/>
            <person name="Blouin N."/>
            <person name="Leonard G."/>
            <person name="Richards T.A."/>
            <person name="Lane C.E."/>
        </authorList>
    </citation>
    <scope>NUCLEOTIDE SEQUENCE [LARGE SCALE GENOMIC DNA]</scope>
    <source>
        <strain evidence="1 2">ATCC 34112</strain>
    </source>
</reference>
<dbReference type="EMBL" id="JNBS01002447">
    <property type="protein sequence ID" value="OQR91200.1"/>
    <property type="molecule type" value="Genomic_DNA"/>
</dbReference>
<dbReference type="AlphaFoldDB" id="A0A1V9Z096"/>
<sequence length="209" mass="23461">MSEQPTCYFHGCNNKPMEGTVKCHFHRNRGLCRIPNCHNQVYARNLCVRHGGRHPCAFPGCSTNARLGQFCCKHSKLKKLCQYPNCTNLIQINNLCIRHGGSKCCKYEGCSTPARTGGYCWRHRKYIAKRHATNDVAKNVHGGKPEAHNAMLHTMMLAEKDLELILPQDSNFLLDAGSNPQDLDDSILEVLLKCDNMTISSPESLFSVV</sequence>
<evidence type="ECO:0000313" key="2">
    <source>
        <dbReference type="Proteomes" id="UP000243217"/>
    </source>
</evidence>
<evidence type="ECO:0000313" key="1">
    <source>
        <dbReference type="EMBL" id="OQR91200.1"/>
    </source>
</evidence>
<dbReference type="OrthoDB" id="59662at2759"/>
<protein>
    <submittedName>
        <fullName evidence="1">Uncharacterized protein</fullName>
    </submittedName>
</protein>
<dbReference type="PANTHER" id="PTHR31827">
    <property type="entry name" value="EMB|CAB89363.1"/>
    <property type="match status" value="1"/>
</dbReference>
<keyword evidence="2" id="KW-1185">Reference proteome</keyword>
<dbReference type="Proteomes" id="UP000243217">
    <property type="component" value="Unassembled WGS sequence"/>
</dbReference>
<dbReference type="STRING" id="74557.A0A1V9Z096"/>
<dbReference type="PANTHER" id="PTHR31827:SF1">
    <property type="entry name" value="EMB|CAB89363.1"/>
    <property type="match status" value="1"/>
</dbReference>
<comment type="caution">
    <text evidence="1">The sequence shown here is derived from an EMBL/GenBank/DDBJ whole genome shotgun (WGS) entry which is preliminary data.</text>
</comment>
<gene>
    <name evidence="1" type="ORF">THRCLA_09072</name>
</gene>
<proteinExistence type="predicted"/>
<accession>A0A1V9Z096</accession>
<name>A0A1V9Z096_9STRA</name>
<organism evidence="1 2">
    <name type="scientific">Thraustotheca clavata</name>
    <dbReference type="NCBI Taxonomy" id="74557"/>
    <lineage>
        <taxon>Eukaryota</taxon>
        <taxon>Sar</taxon>
        <taxon>Stramenopiles</taxon>
        <taxon>Oomycota</taxon>
        <taxon>Saprolegniomycetes</taxon>
        <taxon>Saprolegniales</taxon>
        <taxon>Achlyaceae</taxon>
        <taxon>Thraustotheca</taxon>
    </lineage>
</organism>